<dbReference type="EMBL" id="BAABHC010000016">
    <property type="protein sequence ID" value="GAA4437280.1"/>
    <property type="molecule type" value="Genomic_DNA"/>
</dbReference>
<dbReference type="PANTHER" id="PTHR31435">
    <property type="entry name" value="PROTEIN NATD1"/>
    <property type="match status" value="1"/>
</dbReference>
<gene>
    <name evidence="2" type="ORF">GCM10023188_31310</name>
</gene>
<feature type="domain" description="N-acetyltransferase" evidence="1">
    <location>
        <begin position="10"/>
        <end position="95"/>
    </location>
</feature>
<keyword evidence="3" id="KW-1185">Reference proteome</keyword>
<dbReference type="SUPFAM" id="SSF55729">
    <property type="entry name" value="Acyl-CoA N-acyltransferases (Nat)"/>
    <property type="match status" value="1"/>
</dbReference>
<reference evidence="3" key="1">
    <citation type="journal article" date="2019" name="Int. J. Syst. Evol. Microbiol.">
        <title>The Global Catalogue of Microorganisms (GCM) 10K type strain sequencing project: providing services to taxonomists for standard genome sequencing and annotation.</title>
        <authorList>
            <consortium name="The Broad Institute Genomics Platform"/>
            <consortium name="The Broad Institute Genome Sequencing Center for Infectious Disease"/>
            <person name="Wu L."/>
            <person name="Ma J."/>
        </authorList>
    </citation>
    <scope>NUCLEOTIDE SEQUENCE [LARGE SCALE GENOMIC DNA]</scope>
    <source>
        <strain evidence="3">JCM 17926</strain>
    </source>
</reference>
<organism evidence="2 3">
    <name type="scientific">Pontibacter saemangeumensis</name>
    <dbReference type="NCBI Taxonomy" id="1084525"/>
    <lineage>
        <taxon>Bacteria</taxon>
        <taxon>Pseudomonadati</taxon>
        <taxon>Bacteroidota</taxon>
        <taxon>Cytophagia</taxon>
        <taxon>Cytophagales</taxon>
        <taxon>Hymenobacteraceae</taxon>
        <taxon>Pontibacter</taxon>
    </lineage>
</organism>
<dbReference type="PROSITE" id="PS51729">
    <property type="entry name" value="GNAT_YJDJ"/>
    <property type="match status" value="1"/>
</dbReference>
<sequence length="104" mass="11882">MVKAMEIEVKDNPAQHRFETTIEGHTAFIAYKLRPGVITVLHTEVPKELEGRGIAGAMTKYVLDYIATNNLQLVPLCPYMRVYLKKHPEYQHLVKKEAAKGFEL</sequence>
<dbReference type="Pfam" id="PF14542">
    <property type="entry name" value="Acetyltransf_CG"/>
    <property type="match status" value="1"/>
</dbReference>
<evidence type="ECO:0000313" key="2">
    <source>
        <dbReference type="EMBL" id="GAA4437280.1"/>
    </source>
</evidence>
<dbReference type="Gene3D" id="3.40.630.30">
    <property type="match status" value="1"/>
</dbReference>
<evidence type="ECO:0000259" key="1">
    <source>
        <dbReference type="PROSITE" id="PS51729"/>
    </source>
</evidence>
<proteinExistence type="predicted"/>
<accession>A0ABP8LWK3</accession>
<comment type="caution">
    <text evidence="2">The sequence shown here is derived from an EMBL/GenBank/DDBJ whole genome shotgun (WGS) entry which is preliminary data.</text>
</comment>
<dbReference type="Proteomes" id="UP001500552">
    <property type="component" value="Unassembled WGS sequence"/>
</dbReference>
<dbReference type="InterPro" id="IPR031165">
    <property type="entry name" value="GNAT_YJDJ"/>
</dbReference>
<dbReference type="InterPro" id="IPR016181">
    <property type="entry name" value="Acyl_CoA_acyltransferase"/>
</dbReference>
<name>A0ABP8LWK3_9BACT</name>
<evidence type="ECO:0000313" key="3">
    <source>
        <dbReference type="Proteomes" id="UP001500552"/>
    </source>
</evidence>
<dbReference type="InterPro" id="IPR045057">
    <property type="entry name" value="Gcn5-rel_NAT"/>
</dbReference>
<protein>
    <submittedName>
        <fullName evidence="2">GNAT family N-acetyltransferase</fullName>
    </submittedName>
</protein>
<dbReference type="PANTHER" id="PTHR31435:SF10">
    <property type="entry name" value="BSR4717 PROTEIN"/>
    <property type="match status" value="1"/>
</dbReference>